<keyword evidence="1" id="KW-1133">Transmembrane helix</keyword>
<dbReference type="InterPro" id="IPR026960">
    <property type="entry name" value="RVT-Znf"/>
</dbReference>
<organism evidence="3 4">
    <name type="scientific">Paspalum notatum var. saurae</name>
    <dbReference type="NCBI Taxonomy" id="547442"/>
    <lineage>
        <taxon>Eukaryota</taxon>
        <taxon>Viridiplantae</taxon>
        <taxon>Streptophyta</taxon>
        <taxon>Embryophyta</taxon>
        <taxon>Tracheophyta</taxon>
        <taxon>Spermatophyta</taxon>
        <taxon>Magnoliopsida</taxon>
        <taxon>Liliopsida</taxon>
        <taxon>Poales</taxon>
        <taxon>Poaceae</taxon>
        <taxon>PACMAD clade</taxon>
        <taxon>Panicoideae</taxon>
        <taxon>Andropogonodae</taxon>
        <taxon>Paspaleae</taxon>
        <taxon>Paspalinae</taxon>
        <taxon>Paspalum</taxon>
    </lineage>
</organism>
<feature type="transmembrane region" description="Helical" evidence="1">
    <location>
        <begin position="120"/>
        <end position="138"/>
    </location>
</feature>
<protein>
    <recommendedName>
        <fullName evidence="2">Reverse transcriptase zinc-binding domain-containing protein</fullName>
    </recommendedName>
</protein>
<keyword evidence="1" id="KW-0472">Membrane</keyword>
<accession>A0AAQ3TCP1</accession>
<dbReference type="Proteomes" id="UP001341281">
    <property type="component" value="Chromosome 04"/>
</dbReference>
<name>A0AAQ3TCP1_PASNO</name>
<evidence type="ECO:0000313" key="3">
    <source>
        <dbReference type="EMBL" id="WVZ70546.1"/>
    </source>
</evidence>
<evidence type="ECO:0000259" key="2">
    <source>
        <dbReference type="Pfam" id="PF13966"/>
    </source>
</evidence>
<evidence type="ECO:0000256" key="1">
    <source>
        <dbReference type="SAM" id="Phobius"/>
    </source>
</evidence>
<keyword evidence="4" id="KW-1185">Reference proteome</keyword>
<proteinExistence type="predicted"/>
<reference evidence="3 4" key="1">
    <citation type="submission" date="2024-02" db="EMBL/GenBank/DDBJ databases">
        <title>High-quality chromosome-scale genome assembly of Pensacola bahiagrass (Paspalum notatum Flugge var. saurae).</title>
        <authorList>
            <person name="Vega J.M."/>
            <person name="Podio M."/>
            <person name="Orjuela J."/>
            <person name="Siena L.A."/>
            <person name="Pessino S.C."/>
            <person name="Combes M.C."/>
            <person name="Mariac C."/>
            <person name="Albertini E."/>
            <person name="Pupilli F."/>
            <person name="Ortiz J.P.A."/>
            <person name="Leblanc O."/>
        </authorList>
    </citation>
    <scope>NUCLEOTIDE SEQUENCE [LARGE SCALE GENOMIC DNA]</scope>
    <source>
        <strain evidence="3">R1</strain>
        <tissue evidence="3">Leaf</tissue>
    </source>
</reference>
<dbReference type="EMBL" id="CP144748">
    <property type="protein sequence ID" value="WVZ70546.1"/>
    <property type="molecule type" value="Genomic_DNA"/>
</dbReference>
<keyword evidence="1" id="KW-0812">Transmembrane</keyword>
<gene>
    <name evidence="3" type="ORF">U9M48_019205</name>
</gene>
<dbReference type="Pfam" id="PF13966">
    <property type="entry name" value="zf-RVT"/>
    <property type="match status" value="1"/>
</dbReference>
<dbReference type="AlphaFoldDB" id="A0AAQ3TCP1"/>
<sequence length="159" mass="18688">MVKESDSGRMRRLGEDELSEWREMISQLGDVTLTDSRDKFKLANNGKFVTKSMCMLMLDGGVVDIDGKRIWKEKLLLKIKIFLWMAMRDKIHSAEQLTRRNWKGSDLCKLCRGLETSSHILFACPIAVVLWCWVVSYVKQWEKLRGQRQRSRLMWIECS</sequence>
<feature type="domain" description="Reverse transcriptase zinc-binding" evidence="2">
    <location>
        <begin position="50"/>
        <end position="131"/>
    </location>
</feature>
<evidence type="ECO:0000313" key="4">
    <source>
        <dbReference type="Proteomes" id="UP001341281"/>
    </source>
</evidence>